<dbReference type="InterPro" id="IPR027417">
    <property type="entry name" value="P-loop_NTPase"/>
</dbReference>
<keyword evidence="16" id="KW-1185">Reference proteome</keyword>
<dbReference type="InterPro" id="IPR038318">
    <property type="entry name" value="KdpD_sf"/>
</dbReference>
<feature type="transmembrane region" description="Helical" evidence="13">
    <location>
        <begin position="451"/>
        <end position="471"/>
    </location>
</feature>
<dbReference type="EMBL" id="JAQNDN010000023">
    <property type="protein sequence ID" value="MDC0673980.1"/>
    <property type="molecule type" value="Genomic_DNA"/>
</dbReference>
<dbReference type="Gene3D" id="1.10.287.130">
    <property type="match status" value="1"/>
</dbReference>
<evidence type="ECO:0000256" key="8">
    <source>
        <dbReference type="ARBA" id="ARBA00022777"/>
    </source>
</evidence>
<evidence type="ECO:0000256" key="9">
    <source>
        <dbReference type="ARBA" id="ARBA00022840"/>
    </source>
</evidence>
<dbReference type="InterPro" id="IPR029016">
    <property type="entry name" value="GAF-like_dom_sf"/>
</dbReference>
<dbReference type="InterPro" id="IPR025201">
    <property type="entry name" value="KdpD_TM"/>
</dbReference>
<dbReference type="PRINTS" id="PR00344">
    <property type="entry name" value="BCTRLSENSOR"/>
</dbReference>
<evidence type="ECO:0000256" key="12">
    <source>
        <dbReference type="ARBA" id="ARBA00023136"/>
    </source>
</evidence>
<dbReference type="Gene3D" id="3.40.50.620">
    <property type="entry name" value="HUPs"/>
    <property type="match status" value="1"/>
</dbReference>
<dbReference type="EC" id="2.7.13.3" evidence="3"/>
<dbReference type="SMART" id="SM00387">
    <property type="entry name" value="HATPase_c"/>
    <property type="match status" value="1"/>
</dbReference>
<name>A0ABT5BIJ5_9BACT</name>
<keyword evidence="4" id="KW-0597">Phosphoprotein</keyword>
<dbReference type="InterPro" id="IPR004358">
    <property type="entry name" value="Sig_transdc_His_kin-like_C"/>
</dbReference>
<dbReference type="Pfam" id="PF00512">
    <property type="entry name" value="HisKA"/>
    <property type="match status" value="1"/>
</dbReference>
<dbReference type="PANTHER" id="PTHR45569">
    <property type="entry name" value="SENSOR PROTEIN KDPD"/>
    <property type="match status" value="1"/>
</dbReference>
<evidence type="ECO:0000256" key="7">
    <source>
        <dbReference type="ARBA" id="ARBA00022741"/>
    </source>
</evidence>
<dbReference type="InterPro" id="IPR036097">
    <property type="entry name" value="HisK_dim/P_sf"/>
</dbReference>
<keyword evidence="5" id="KW-0808">Transferase</keyword>
<evidence type="ECO:0000256" key="4">
    <source>
        <dbReference type="ARBA" id="ARBA00022553"/>
    </source>
</evidence>
<dbReference type="InterPro" id="IPR003018">
    <property type="entry name" value="GAF"/>
</dbReference>
<evidence type="ECO:0000256" key="1">
    <source>
        <dbReference type="ARBA" id="ARBA00000085"/>
    </source>
</evidence>
<dbReference type="SMART" id="SM00388">
    <property type="entry name" value="HisKA"/>
    <property type="match status" value="1"/>
</dbReference>
<dbReference type="InterPro" id="IPR003594">
    <property type="entry name" value="HATPase_dom"/>
</dbReference>
<evidence type="ECO:0000256" key="10">
    <source>
        <dbReference type="ARBA" id="ARBA00022989"/>
    </source>
</evidence>
<keyword evidence="9" id="KW-0067">ATP-binding</keyword>
<dbReference type="Gene3D" id="3.40.50.300">
    <property type="entry name" value="P-loop containing nucleotide triphosphate hydrolases"/>
    <property type="match status" value="1"/>
</dbReference>
<dbReference type="PANTHER" id="PTHR45569:SF1">
    <property type="entry name" value="SENSOR PROTEIN KDPD"/>
    <property type="match status" value="1"/>
</dbReference>
<dbReference type="Pfam" id="PF02518">
    <property type="entry name" value="HATPase_c"/>
    <property type="match status" value="1"/>
</dbReference>
<keyword evidence="7" id="KW-0547">Nucleotide-binding</keyword>
<dbReference type="InterPro" id="IPR036890">
    <property type="entry name" value="HATPase_C_sf"/>
</dbReference>
<dbReference type="CDD" id="cd00075">
    <property type="entry name" value="HATPase"/>
    <property type="match status" value="1"/>
</dbReference>
<dbReference type="Gene3D" id="3.30.565.10">
    <property type="entry name" value="Histidine kinase-like ATPase, C-terminal domain"/>
    <property type="match status" value="1"/>
</dbReference>
<dbReference type="SUPFAM" id="SSF47384">
    <property type="entry name" value="Homodimeric domain of signal transducing histidine kinase"/>
    <property type="match status" value="1"/>
</dbReference>
<feature type="transmembrane region" description="Helical" evidence="13">
    <location>
        <begin position="428"/>
        <end position="444"/>
    </location>
</feature>
<dbReference type="InterPro" id="IPR003661">
    <property type="entry name" value="HisK_dim/P_dom"/>
</dbReference>
<feature type="domain" description="Histidine kinase" evidence="14">
    <location>
        <begin position="672"/>
        <end position="885"/>
    </location>
</feature>
<dbReference type="InterPro" id="IPR003852">
    <property type="entry name" value="Sig_transdc_His_kinase_KdpD_N"/>
</dbReference>
<evidence type="ECO:0000313" key="16">
    <source>
        <dbReference type="Proteomes" id="UP001217838"/>
    </source>
</evidence>
<dbReference type="Pfam" id="PF02702">
    <property type="entry name" value="KdpD"/>
    <property type="match status" value="1"/>
</dbReference>
<keyword evidence="10 13" id="KW-1133">Transmembrane helix</keyword>
<evidence type="ECO:0000256" key="13">
    <source>
        <dbReference type="SAM" id="Phobius"/>
    </source>
</evidence>
<dbReference type="InterPro" id="IPR005467">
    <property type="entry name" value="His_kinase_dom"/>
</dbReference>
<dbReference type="SUPFAM" id="SSF55781">
    <property type="entry name" value="GAF domain-like"/>
    <property type="match status" value="1"/>
</dbReference>
<dbReference type="Proteomes" id="UP001217838">
    <property type="component" value="Unassembled WGS sequence"/>
</dbReference>
<dbReference type="PROSITE" id="PS50109">
    <property type="entry name" value="HIS_KIN"/>
    <property type="match status" value="1"/>
</dbReference>
<keyword evidence="6 13" id="KW-0812">Transmembrane</keyword>
<dbReference type="Pfam" id="PF00582">
    <property type="entry name" value="Usp"/>
    <property type="match status" value="1"/>
</dbReference>
<comment type="catalytic activity">
    <reaction evidence="1">
        <text>ATP + protein L-histidine = ADP + protein N-phospho-L-histidine.</text>
        <dbReference type="EC" id="2.7.13.3"/>
    </reaction>
</comment>
<dbReference type="Gene3D" id="3.30.450.40">
    <property type="match status" value="1"/>
</dbReference>
<dbReference type="CDD" id="cd01987">
    <property type="entry name" value="USP_KdpD-like"/>
    <property type="match status" value="1"/>
</dbReference>
<evidence type="ECO:0000256" key="11">
    <source>
        <dbReference type="ARBA" id="ARBA00023012"/>
    </source>
</evidence>
<dbReference type="Pfam" id="PF13493">
    <property type="entry name" value="DUF4118"/>
    <property type="match status" value="1"/>
</dbReference>
<dbReference type="InterPro" id="IPR014729">
    <property type="entry name" value="Rossmann-like_a/b/a_fold"/>
</dbReference>
<dbReference type="SUPFAM" id="SSF52402">
    <property type="entry name" value="Adenine nucleotide alpha hydrolases-like"/>
    <property type="match status" value="1"/>
</dbReference>
<feature type="transmembrane region" description="Helical" evidence="13">
    <location>
        <begin position="401"/>
        <end position="422"/>
    </location>
</feature>
<protein>
    <recommendedName>
        <fullName evidence="3">histidine kinase</fullName>
        <ecNumber evidence="3">2.7.13.3</ecNumber>
    </recommendedName>
</protein>
<gene>
    <name evidence="15" type="ORF">POL58_39910</name>
</gene>
<dbReference type="InterPro" id="IPR052023">
    <property type="entry name" value="Histidine_kinase_KdpD"/>
</dbReference>
<dbReference type="Pfam" id="PF13492">
    <property type="entry name" value="GAF_3"/>
    <property type="match status" value="1"/>
</dbReference>
<evidence type="ECO:0000256" key="3">
    <source>
        <dbReference type="ARBA" id="ARBA00012438"/>
    </source>
</evidence>
<comment type="caution">
    <text evidence="15">The sequence shown here is derived from an EMBL/GenBank/DDBJ whole genome shotgun (WGS) entry which is preliminary data.</text>
</comment>
<accession>A0ABT5BIJ5</accession>
<dbReference type="SUPFAM" id="SSF55874">
    <property type="entry name" value="ATPase domain of HSP90 chaperone/DNA topoisomerase II/histidine kinase"/>
    <property type="match status" value="1"/>
</dbReference>
<dbReference type="RefSeq" id="WP_272007771.1">
    <property type="nucleotide sequence ID" value="NZ_JAQNDN010000023.1"/>
</dbReference>
<organism evidence="15 16">
    <name type="scientific">Nannocystis radixulma</name>
    <dbReference type="NCBI Taxonomy" id="2995305"/>
    <lineage>
        <taxon>Bacteria</taxon>
        <taxon>Pseudomonadati</taxon>
        <taxon>Myxococcota</taxon>
        <taxon>Polyangia</taxon>
        <taxon>Nannocystales</taxon>
        <taxon>Nannocystaceae</taxon>
        <taxon>Nannocystis</taxon>
    </lineage>
</organism>
<evidence type="ECO:0000313" key="15">
    <source>
        <dbReference type="EMBL" id="MDC0673980.1"/>
    </source>
</evidence>
<proteinExistence type="predicted"/>
<reference evidence="15 16" key="1">
    <citation type="submission" date="2022-11" db="EMBL/GenBank/DDBJ databases">
        <title>Minimal conservation of predation-associated metabolite biosynthetic gene clusters underscores biosynthetic potential of Myxococcota including descriptions for ten novel species: Archangium lansinium sp. nov., Myxococcus landrumus sp. nov., Nannocystis bai.</title>
        <authorList>
            <person name="Ahearne A."/>
            <person name="Stevens C."/>
            <person name="Dowd S."/>
        </authorList>
    </citation>
    <scope>NUCLEOTIDE SEQUENCE [LARGE SCALE GENOMIC DNA]</scope>
    <source>
        <strain evidence="15 16">NCELM</strain>
    </source>
</reference>
<evidence type="ECO:0000256" key="2">
    <source>
        <dbReference type="ARBA" id="ARBA00004141"/>
    </source>
</evidence>
<keyword evidence="12 13" id="KW-0472">Membrane</keyword>
<keyword evidence="8 15" id="KW-0418">Kinase</keyword>
<dbReference type="GO" id="GO:0016301">
    <property type="term" value="F:kinase activity"/>
    <property type="evidence" value="ECO:0007669"/>
    <property type="project" value="UniProtKB-KW"/>
</dbReference>
<dbReference type="CDD" id="cd00082">
    <property type="entry name" value="HisKA"/>
    <property type="match status" value="1"/>
</dbReference>
<sequence length="892" mass="96006">MTRDDVDDRPDPEALLEVARAEEARARRGQLKIFFGAAPGVGKTYAMLEAARRERAAGVDVVVGVVETHGRSETAALLEGLSRLPLRTVEYRGKALQEFDLDGALARAPQQLLVDELAHTNVPGSQHRKRWQDVDLLLERGIDVFTTLNVQHLESLNDVVAQITWVRVRETIPDAVFDRADDVELCDLPADELLERLKEGKVYVPEQAAHAKEAFFRKGNLLALRELALRRMAQRVDSDVQAYRRAHGISTTWAASERILVCVGPSENGPRLVRAAARMAAGLRAEWIALHVETPRRDARGGTLAETIRLAESLGAEVVTIGGEPIGERILEYARGRNVTRLIVGKPSRSRWQELLGGSVLDTLVRGSGDIDVLVISGDEAPPSRRARLPAAPARRAPPIAYAWAVAGVTGVTGLCTLLFFYIDLSDIIMLYLLVIMVIAVRFGRGPSTLAAVLSVVAFDLCFIAPLYAFAVADARYVLTFAVMLIVGVVISSLTERVRMQAEAARGREQRTAILYSLSRELAQLRHKNSIGTSAARHVAELAGGRVVVLVAGPDDSLVPVQGTDADLLADPLEQAAARQALERGPAGAGTDTLPAAKALYVPLQAVGRTIGVLGVTTGDPTRLRHLAEQELLAAMSGQVALALHRVLLAQEAQQAELRARTEELRGALLSSVSHDLRTPLTAISTAASVLAQPGPLADDRRREFAGAIYEEALGLGRLVTNLLHMTRLETQGVALRREWTPLEDPIGAAMTRLERLLAGHVVDVSLPPDLPPVLLDEVLFEHLMLNLLENAAKYTPPGSAIDVAARVEGTNVVVEVADRGDGIPVGQEERIFDKFVRVGRAREAGFGLGLAICRAIAVAHGGTIAASNRPQGGAVFRVTLPLGEAGQGVAA</sequence>
<evidence type="ECO:0000259" key="14">
    <source>
        <dbReference type="PROSITE" id="PS50109"/>
    </source>
</evidence>
<keyword evidence="11" id="KW-0902">Two-component regulatory system</keyword>
<evidence type="ECO:0000256" key="5">
    <source>
        <dbReference type="ARBA" id="ARBA00022679"/>
    </source>
</evidence>
<comment type="subcellular location">
    <subcellularLocation>
        <location evidence="2">Membrane</location>
        <topology evidence="2">Multi-pass membrane protein</topology>
    </subcellularLocation>
</comment>
<dbReference type="InterPro" id="IPR006016">
    <property type="entry name" value="UspA"/>
</dbReference>
<evidence type="ECO:0000256" key="6">
    <source>
        <dbReference type="ARBA" id="ARBA00022692"/>
    </source>
</evidence>
<dbReference type="Gene3D" id="1.20.120.620">
    <property type="entry name" value="Backbone structure of the membrane domain of e. Coli histidine kinase receptor kdpd"/>
    <property type="match status" value="1"/>
</dbReference>
<feature type="transmembrane region" description="Helical" evidence="13">
    <location>
        <begin position="477"/>
        <end position="495"/>
    </location>
</feature>